<proteinExistence type="predicted"/>
<accession>A0ABY7Y7V9</accession>
<keyword evidence="1" id="KW-0812">Transmembrane</keyword>
<dbReference type="RefSeq" id="WP_274393887.1">
    <property type="nucleotide sequence ID" value="NZ_CP082213.1"/>
</dbReference>
<dbReference type="EMBL" id="CP082214">
    <property type="protein sequence ID" value="WDM69941.1"/>
    <property type="molecule type" value="Genomic_DNA"/>
</dbReference>
<evidence type="ECO:0000256" key="1">
    <source>
        <dbReference type="SAM" id="Phobius"/>
    </source>
</evidence>
<reference evidence="2 3" key="1">
    <citation type="submission" date="2021-08" db="EMBL/GenBank/DDBJ databases">
        <title>Genome sequences of Xanthomonas cucurbitae isolates from 5 Midwestern US states.</title>
        <authorList>
            <person name="Hind S.R."/>
        </authorList>
    </citation>
    <scope>NUCLEOTIDE SEQUENCE [LARGE SCALE GENOMIC DNA]</scope>
    <source>
        <strain evidence="2 3">OH_261</strain>
    </source>
</reference>
<keyword evidence="1" id="KW-0472">Membrane</keyword>
<organism evidence="2 3">
    <name type="scientific">Xanthomonas cucurbitae</name>
    <dbReference type="NCBI Taxonomy" id="56453"/>
    <lineage>
        <taxon>Bacteria</taxon>
        <taxon>Pseudomonadati</taxon>
        <taxon>Pseudomonadota</taxon>
        <taxon>Gammaproteobacteria</taxon>
        <taxon>Lysobacterales</taxon>
        <taxon>Lysobacteraceae</taxon>
        <taxon>Xanthomonas</taxon>
    </lineage>
</organism>
<evidence type="ECO:0000313" key="3">
    <source>
        <dbReference type="Proteomes" id="UP001214201"/>
    </source>
</evidence>
<keyword evidence="1" id="KW-1133">Transmembrane helix</keyword>
<gene>
    <name evidence="2" type="ORF">K6978_10705</name>
</gene>
<keyword evidence="3" id="KW-1185">Reference proteome</keyword>
<feature type="transmembrane region" description="Helical" evidence="1">
    <location>
        <begin position="73"/>
        <end position="96"/>
    </location>
</feature>
<sequence>MNDEAQDALGQIAVAAGRLETVIVSLQQQTQDAQAQMQATREQEEAKFKQAMVALFQAQQQRMESALLPRIAWAWKIIATLAMCFVLLLMGFFLLLNQANDQLHAARARAAAADVRADVQEAARHVEITSCGGRPCIKLDKRTPTWQSQGSEYIAKAANTFWWMPHPITRHDSGRRPTIGRVNGALGKDRAENVLAVHVPFGDKTLFMHAGETGGVTQQPVEQSLMQAKAIKQDQGQTQQRGQGRRWLWAAHDSARR</sequence>
<name>A0ABY7Y7V9_9XANT</name>
<protein>
    <submittedName>
        <fullName evidence="2">Uncharacterized protein</fullName>
    </submittedName>
</protein>
<evidence type="ECO:0000313" key="2">
    <source>
        <dbReference type="EMBL" id="WDM69941.1"/>
    </source>
</evidence>
<dbReference type="Proteomes" id="UP001214201">
    <property type="component" value="Chromosome"/>
</dbReference>